<evidence type="ECO:0000256" key="7">
    <source>
        <dbReference type="PIRNR" id="PIRNR029900"/>
    </source>
</evidence>
<dbReference type="EMBL" id="JBHUMY010000020">
    <property type="protein sequence ID" value="MFD2662051.1"/>
    <property type="molecule type" value="Genomic_DNA"/>
</dbReference>
<name>A0ABW5R147_9BACL</name>
<keyword evidence="4 8" id="KW-0119">Carbohydrate metabolism</keyword>
<evidence type="ECO:0000256" key="2">
    <source>
        <dbReference type="ARBA" id="ARBA00022651"/>
    </source>
</evidence>
<evidence type="ECO:0000256" key="8">
    <source>
        <dbReference type="RuleBase" id="RU361198"/>
    </source>
</evidence>
<keyword evidence="3 7" id="KW-0378">Hydrolase</keyword>
<organism evidence="12 13">
    <name type="scientific">Paenibacillus thailandensis</name>
    <dbReference type="NCBI Taxonomy" id="393250"/>
    <lineage>
        <taxon>Bacteria</taxon>
        <taxon>Bacillati</taxon>
        <taxon>Bacillota</taxon>
        <taxon>Bacilli</taxon>
        <taxon>Bacillales</taxon>
        <taxon>Paenibacillaceae</taxon>
        <taxon>Paenibacillus</taxon>
    </lineage>
</organism>
<dbReference type="InterPro" id="IPR005154">
    <property type="entry name" value="Glyco_hydro_67_aGlcAse_N"/>
</dbReference>
<dbReference type="InterPro" id="IPR037054">
    <property type="entry name" value="A-glucoronidase_C_sf"/>
</dbReference>
<evidence type="ECO:0000313" key="13">
    <source>
        <dbReference type="Proteomes" id="UP001597493"/>
    </source>
</evidence>
<dbReference type="InterPro" id="IPR017853">
    <property type="entry name" value="GH"/>
</dbReference>
<dbReference type="InterPro" id="IPR011099">
    <property type="entry name" value="Glyco_hydro_67_C"/>
</dbReference>
<dbReference type="Proteomes" id="UP001597493">
    <property type="component" value="Unassembled WGS sequence"/>
</dbReference>
<dbReference type="PANTHER" id="PTHR39207:SF1">
    <property type="entry name" value="ALPHA-GLUCURONIDASE A"/>
    <property type="match status" value="1"/>
</dbReference>
<evidence type="ECO:0000256" key="1">
    <source>
        <dbReference type="ARBA" id="ARBA00008833"/>
    </source>
</evidence>
<protein>
    <recommendedName>
        <fullName evidence="8">Xylan alpha-1,2-glucuronidase</fullName>
        <ecNumber evidence="8">3.2.1.131</ecNumber>
    </recommendedName>
</protein>
<evidence type="ECO:0000256" key="6">
    <source>
        <dbReference type="ARBA" id="ARBA00023326"/>
    </source>
</evidence>
<evidence type="ECO:0000256" key="3">
    <source>
        <dbReference type="ARBA" id="ARBA00022801"/>
    </source>
</evidence>
<dbReference type="Pfam" id="PF03648">
    <property type="entry name" value="Glyco_hydro_67N"/>
    <property type="match status" value="1"/>
</dbReference>
<evidence type="ECO:0000259" key="9">
    <source>
        <dbReference type="Pfam" id="PF03648"/>
    </source>
</evidence>
<keyword evidence="2 7" id="KW-0858">Xylan degradation</keyword>
<feature type="domain" description="Alpha glucuronidase N-terminal" evidence="9">
    <location>
        <begin position="1"/>
        <end position="119"/>
    </location>
</feature>
<dbReference type="InterPro" id="IPR011395">
    <property type="entry name" value="Glyco_hydro_67_aGlcAse"/>
</dbReference>
<comment type="similarity">
    <text evidence="1 7 8">Belongs to the glycosyl hydrolase 67 family.</text>
</comment>
<dbReference type="InterPro" id="IPR011100">
    <property type="entry name" value="Glyco_hydro_67_cat"/>
</dbReference>
<sequence length="676" mass="75981">MRYDALPDEAVELYGSYFSQIAIRESSVVMRQVRKELVSAVESMFGRKPRVVTAKPKKGPLVLLATADDPELAGLAEIGRLKDLPRDGYIICRTEQESGGCIVAAGNSDAGVLYAAFHLLRLLQTEQGLDGLPVAEGSPNKLRMINQWDNMDGSIERGYAGQSIFYRHDKIVRDMTRIRDYARLLASVGINAISINNVNVHRTETKLIAAEWLPSVAKIADVFRGYGVKLFLSVNFASPIEIGGLQTADPLDKQVQRWWKERAEDIYRYIPDFGGFLVKADSEFRPGPFTYGRDHADGANMLADALEPFGGIVIWRCFVYNCQQDWRDRKTDRARAAYDHFLPLDGKFRDNVILQIKNGPMDFQVREPVSPLFGGLKQTNQMLELQITQEYTGQQKHVCYLVPQWKEIVGFDTYAAGEGSTVAKAVSGELNRLPLGGMAAVSNIGDDANWTGHPLAQANLYGYGRLSWNPQLTAEQITDEWVKLTFGDDPDVTETVSGMLLRSWSIYESYTAPLGVGWMVNPGHHYGPNVDGYEYSKWGTYHFADSRGIGVDRTTKTGTGYAGQYNEPVASLYGSPGTCPDELLLFFHHVPYTHRLKSGSTVIQHIYDTHFEGVVQAEQLKREWLTLEGKIDPSVFRETAERLDMQIESAVEWRDRINTYFYRMSGIPDERGRTIF</sequence>
<dbReference type="InterPro" id="IPR029018">
    <property type="entry name" value="Hex-like_dom2"/>
</dbReference>
<dbReference type="Pfam" id="PF07488">
    <property type="entry name" value="Glyco_hydro_67M"/>
    <property type="match status" value="1"/>
</dbReference>
<evidence type="ECO:0000313" key="12">
    <source>
        <dbReference type="EMBL" id="MFD2662051.1"/>
    </source>
</evidence>
<accession>A0ABW5R147</accession>
<dbReference type="GO" id="GO:0016787">
    <property type="term" value="F:hydrolase activity"/>
    <property type="evidence" value="ECO:0007669"/>
    <property type="project" value="UniProtKB-KW"/>
</dbReference>
<reference evidence="13" key="1">
    <citation type="journal article" date="2019" name="Int. J. Syst. Evol. Microbiol.">
        <title>The Global Catalogue of Microorganisms (GCM) 10K type strain sequencing project: providing services to taxonomists for standard genome sequencing and annotation.</title>
        <authorList>
            <consortium name="The Broad Institute Genomics Platform"/>
            <consortium name="The Broad Institute Genome Sequencing Center for Infectious Disease"/>
            <person name="Wu L."/>
            <person name="Ma J."/>
        </authorList>
    </citation>
    <scope>NUCLEOTIDE SEQUENCE [LARGE SCALE GENOMIC DNA]</scope>
    <source>
        <strain evidence="13">TISTR 1827</strain>
    </source>
</reference>
<proteinExistence type="inferred from homology"/>
<comment type="caution">
    <text evidence="12">The sequence shown here is derived from an EMBL/GenBank/DDBJ whole genome shotgun (WGS) entry which is preliminary data.</text>
</comment>
<feature type="domain" description="Glycosyl hydrolase family 67 catalytic" evidence="11">
    <location>
        <begin position="123"/>
        <end position="450"/>
    </location>
</feature>
<dbReference type="EC" id="3.2.1.131" evidence="8"/>
<dbReference type="RefSeq" id="WP_379275781.1">
    <property type="nucleotide sequence ID" value="NZ_JBHUGT010000029.1"/>
</dbReference>
<evidence type="ECO:0000259" key="11">
    <source>
        <dbReference type="Pfam" id="PF07488"/>
    </source>
</evidence>
<dbReference type="Pfam" id="PF07477">
    <property type="entry name" value="Glyco_hydro_67C"/>
    <property type="match status" value="1"/>
</dbReference>
<evidence type="ECO:0000259" key="10">
    <source>
        <dbReference type="Pfam" id="PF07477"/>
    </source>
</evidence>
<comment type="catalytic activity">
    <reaction evidence="8">
        <text>Hydrolysis of (1-&gt;2)-alpha-D-(4-O-methyl)glucuronosyl links in the main chain of hardwood xylans.</text>
        <dbReference type="EC" id="3.2.1.131"/>
    </reaction>
</comment>
<evidence type="ECO:0000256" key="5">
    <source>
        <dbReference type="ARBA" id="ARBA00023295"/>
    </source>
</evidence>
<dbReference type="PIRSF" id="PIRSF029900">
    <property type="entry name" value="Alpha-glucuronds"/>
    <property type="match status" value="1"/>
</dbReference>
<dbReference type="SUPFAM" id="SSF51445">
    <property type="entry name" value="(Trans)glycosidases"/>
    <property type="match status" value="1"/>
</dbReference>
<keyword evidence="13" id="KW-1185">Reference proteome</keyword>
<dbReference type="Gene3D" id="3.30.379.10">
    <property type="entry name" value="Chitobiase/beta-hexosaminidase domain 2-like"/>
    <property type="match status" value="1"/>
</dbReference>
<dbReference type="Gene3D" id="3.90.1330.10">
    <property type="entry name" value="Alpha-glucuronidase, C-terminal domain"/>
    <property type="match status" value="1"/>
</dbReference>
<dbReference type="SUPFAM" id="SSF55545">
    <property type="entry name" value="beta-N-acetylhexosaminidase-like domain"/>
    <property type="match status" value="1"/>
</dbReference>
<comment type="subunit">
    <text evidence="8">Homodimer.</text>
</comment>
<keyword evidence="5 7" id="KW-0326">Glycosidase</keyword>
<keyword evidence="6 8" id="KW-0624">Polysaccharide degradation</keyword>
<evidence type="ECO:0000256" key="4">
    <source>
        <dbReference type="ARBA" id="ARBA00023277"/>
    </source>
</evidence>
<feature type="domain" description="Glycosyl hydrolase family 67 C-terminal" evidence="10">
    <location>
        <begin position="451"/>
        <end position="673"/>
    </location>
</feature>
<dbReference type="Gene3D" id="3.20.20.80">
    <property type="entry name" value="Glycosidases"/>
    <property type="match status" value="1"/>
</dbReference>
<gene>
    <name evidence="12" type="ORF">ACFSW5_17480</name>
</gene>
<dbReference type="PANTHER" id="PTHR39207">
    <property type="entry name" value="ALPHA-GLUCURONIDASE A"/>
    <property type="match status" value="1"/>
</dbReference>